<evidence type="ECO:0000313" key="2">
    <source>
        <dbReference type="Proteomes" id="UP001165395"/>
    </source>
</evidence>
<dbReference type="InterPro" id="IPR052891">
    <property type="entry name" value="DNA-3mA_glycosylase"/>
</dbReference>
<sequence>MNQDVSIHRCGWVNLANPLYIDYHDQEWGRPVFDDQHLFEMLTLEGAQAGLSWETVLNKRAHYRKVFDEFEPKRVADYQDSKVIELLNDPGIIRNRLKVASTINNANCFLRVQKEHGSFSNYLWQFVDGKPIVSRPNSFRDVPAKTELSDKISKDLSKKGFKFVGSTIIYAYMQAVGLVDDHEVNCLCVTGKLNND</sequence>
<organism evidence="1 2">
    <name type="scientific">Leeia speluncae</name>
    <dbReference type="NCBI Taxonomy" id="2884804"/>
    <lineage>
        <taxon>Bacteria</taxon>
        <taxon>Pseudomonadati</taxon>
        <taxon>Pseudomonadota</taxon>
        <taxon>Betaproteobacteria</taxon>
        <taxon>Neisseriales</taxon>
        <taxon>Leeiaceae</taxon>
        <taxon>Leeia</taxon>
    </lineage>
</organism>
<comment type="caution">
    <text evidence="1">The sequence shown here is derived from an EMBL/GenBank/DDBJ whole genome shotgun (WGS) entry which is preliminary data.</text>
</comment>
<keyword evidence="2" id="KW-1185">Reference proteome</keyword>
<dbReference type="EMBL" id="JAJBZT010000006">
    <property type="protein sequence ID" value="MCB6184394.1"/>
    <property type="molecule type" value="Genomic_DNA"/>
</dbReference>
<dbReference type="Proteomes" id="UP001165395">
    <property type="component" value="Unassembled WGS sequence"/>
</dbReference>
<dbReference type="PANTHER" id="PTHR30037">
    <property type="entry name" value="DNA-3-METHYLADENINE GLYCOSYLASE 1"/>
    <property type="match status" value="1"/>
</dbReference>
<dbReference type="PANTHER" id="PTHR30037:SF4">
    <property type="entry name" value="DNA-3-METHYLADENINE GLYCOSYLASE I"/>
    <property type="match status" value="1"/>
</dbReference>
<dbReference type="Pfam" id="PF03352">
    <property type="entry name" value="Adenine_glyco"/>
    <property type="match status" value="1"/>
</dbReference>
<dbReference type="Gene3D" id="1.10.340.30">
    <property type="entry name" value="Hypothetical protein, domain 2"/>
    <property type="match status" value="1"/>
</dbReference>
<evidence type="ECO:0000313" key="1">
    <source>
        <dbReference type="EMBL" id="MCB6184394.1"/>
    </source>
</evidence>
<dbReference type="InterPro" id="IPR005019">
    <property type="entry name" value="Adenine_glyco"/>
</dbReference>
<proteinExistence type="predicted"/>
<dbReference type="RefSeq" id="WP_227181203.1">
    <property type="nucleotide sequence ID" value="NZ_JAJBZT010000006.1"/>
</dbReference>
<accession>A0ABS8D854</accession>
<protein>
    <submittedName>
        <fullName evidence="1">DNA-3-methyladenine glycosylase I</fullName>
    </submittedName>
</protein>
<gene>
    <name evidence="1" type="ORF">LIN78_12640</name>
</gene>
<name>A0ABS8D854_9NEIS</name>
<dbReference type="InterPro" id="IPR011257">
    <property type="entry name" value="DNA_glycosylase"/>
</dbReference>
<reference evidence="1" key="1">
    <citation type="submission" date="2021-10" db="EMBL/GenBank/DDBJ databases">
        <title>The complete genome sequence of Leeia sp. TBRC 13508.</title>
        <authorList>
            <person name="Charoenyingcharoen P."/>
            <person name="Yukphan P."/>
        </authorList>
    </citation>
    <scope>NUCLEOTIDE SEQUENCE</scope>
    <source>
        <strain evidence="1">TBRC 13508</strain>
    </source>
</reference>
<dbReference type="SUPFAM" id="SSF48150">
    <property type="entry name" value="DNA-glycosylase"/>
    <property type="match status" value="1"/>
</dbReference>